<dbReference type="EMBL" id="CP038865">
    <property type="protein sequence ID" value="QCA28861.1"/>
    <property type="molecule type" value="Genomic_DNA"/>
</dbReference>
<dbReference type="Gene3D" id="1.10.1790.10">
    <property type="entry name" value="PRD domain"/>
    <property type="match status" value="2"/>
</dbReference>
<dbReference type="InterPro" id="IPR011608">
    <property type="entry name" value="PRD"/>
</dbReference>
<dbReference type="EMBL" id="SRHU01000001">
    <property type="protein sequence ID" value="TFZ43432.1"/>
    <property type="molecule type" value="Genomic_DNA"/>
</dbReference>
<evidence type="ECO:0000256" key="4">
    <source>
        <dbReference type="ARBA" id="ARBA00023159"/>
    </source>
</evidence>
<dbReference type="InterPro" id="IPR013011">
    <property type="entry name" value="PTS_EIIB_2"/>
</dbReference>
<dbReference type="Proteomes" id="UP000296883">
    <property type="component" value="Chromosome"/>
</dbReference>
<evidence type="ECO:0000256" key="2">
    <source>
        <dbReference type="ARBA" id="ARBA00022737"/>
    </source>
</evidence>
<dbReference type="PROSITE" id="PS51094">
    <property type="entry name" value="PTS_EIIA_TYPE_2"/>
    <property type="match status" value="1"/>
</dbReference>
<keyword evidence="1" id="KW-0808">Transferase</keyword>
<dbReference type="SUPFAM" id="SSF55804">
    <property type="entry name" value="Phoshotransferase/anion transport protein"/>
    <property type="match status" value="1"/>
</dbReference>
<dbReference type="Gene3D" id="1.10.10.10">
    <property type="entry name" value="Winged helix-like DNA-binding domain superfamily/Winged helix DNA-binding domain"/>
    <property type="match status" value="1"/>
</dbReference>
<dbReference type="Pfam" id="PF00874">
    <property type="entry name" value="PRD"/>
    <property type="match status" value="2"/>
</dbReference>
<keyword evidence="4" id="KW-0010">Activator</keyword>
<dbReference type="Gene3D" id="3.40.50.2300">
    <property type="match status" value="1"/>
</dbReference>
<dbReference type="PANTHER" id="PTHR30185">
    <property type="entry name" value="CRYPTIC BETA-GLUCOSIDE BGL OPERON ANTITERMINATOR"/>
    <property type="match status" value="1"/>
</dbReference>
<dbReference type="Proteomes" id="UP000297725">
    <property type="component" value="Unassembled WGS sequence"/>
</dbReference>
<reference evidence="9 11" key="2">
    <citation type="journal article" date="2020" name="Int. J. Syst. Evol. Microbiol.">
        <title>Vagococcus xieshaowenii sp. nov., isolated from snow finch (Montifringilla taczanowskii) cloacal content.</title>
        <authorList>
            <person name="Ge Y."/>
            <person name="Yang J."/>
            <person name="Lai X.H."/>
            <person name="Zhang G."/>
            <person name="Jin D."/>
            <person name="Lu S."/>
            <person name="Wang B."/>
            <person name="Huang Y."/>
            <person name="Huang Y."/>
            <person name="Ren Z."/>
            <person name="Zhang X."/>
            <person name="Xu J."/>
        </authorList>
    </citation>
    <scope>NUCLEOTIDE SEQUENCE [LARGE SCALE GENOMIC DNA]</scope>
    <source>
        <strain evidence="11">personal::cf-49</strain>
        <strain evidence="9">Personal::cf-49</strain>
    </source>
</reference>
<feature type="domain" description="PTS EIIA type-2" evidence="6">
    <location>
        <begin position="501"/>
        <end position="638"/>
    </location>
</feature>
<dbReference type="GO" id="GO:0006355">
    <property type="term" value="P:regulation of DNA-templated transcription"/>
    <property type="evidence" value="ECO:0007669"/>
    <property type="project" value="InterPro"/>
</dbReference>
<dbReference type="GO" id="GO:0008982">
    <property type="term" value="F:protein-N(PI)-phosphohistidine-sugar phosphotransferase activity"/>
    <property type="evidence" value="ECO:0007669"/>
    <property type="project" value="InterPro"/>
</dbReference>
<evidence type="ECO:0000313" key="10">
    <source>
        <dbReference type="EMBL" id="TFZ43432.1"/>
    </source>
</evidence>
<name>A0AAJ5EH22_9ENTE</name>
<feature type="domain" description="PRD" evidence="8">
    <location>
        <begin position="182"/>
        <end position="287"/>
    </location>
</feature>
<dbReference type="InterPro" id="IPR007737">
    <property type="entry name" value="Mga_HTH"/>
</dbReference>
<dbReference type="InterPro" id="IPR036634">
    <property type="entry name" value="PRD_sf"/>
</dbReference>
<feature type="domain" description="PTS EIIB type-2" evidence="7">
    <location>
        <begin position="408"/>
        <end position="497"/>
    </location>
</feature>
<dbReference type="AlphaFoldDB" id="A0AAJ5EH22"/>
<evidence type="ECO:0000313" key="11">
    <source>
        <dbReference type="Proteomes" id="UP000296883"/>
    </source>
</evidence>
<evidence type="ECO:0000256" key="3">
    <source>
        <dbReference type="ARBA" id="ARBA00023015"/>
    </source>
</evidence>
<dbReference type="SUPFAM" id="SSF63520">
    <property type="entry name" value="PTS-regulatory domain, PRD"/>
    <property type="match status" value="2"/>
</dbReference>
<dbReference type="InterPro" id="IPR016152">
    <property type="entry name" value="PTrfase/Anion_transptr"/>
</dbReference>
<dbReference type="Gene3D" id="3.40.930.10">
    <property type="entry name" value="Mannitol-specific EII, Chain A"/>
    <property type="match status" value="1"/>
</dbReference>
<proteinExistence type="predicted"/>
<dbReference type="RefSeq" id="WP_135253278.1">
    <property type="nucleotide sequence ID" value="NZ_CP038865.1"/>
</dbReference>
<dbReference type="PANTHER" id="PTHR30185:SF12">
    <property type="entry name" value="TRANSCRIPTIONAL REGULATOR MANR"/>
    <property type="match status" value="1"/>
</dbReference>
<dbReference type="Pfam" id="PF05043">
    <property type="entry name" value="Mga"/>
    <property type="match status" value="1"/>
</dbReference>
<feature type="domain" description="PRD" evidence="8">
    <location>
        <begin position="296"/>
        <end position="403"/>
    </location>
</feature>
<dbReference type="InterPro" id="IPR002178">
    <property type="entry name" value="PTS_EIIA_type-2_dom"/>
</dbReference>
<evidence type="ECO:0000313" key="9">
    <source>
        <dbReference type="EMBL" id="QCA28861.1"/>
    </source>
</evidence>
<evidence type="ECO:0000259" key="7">
    <source>
        <dbReference type="PROSITE" id="PS51099"/>
    </source>
</evidence>
<dbReference type="InterPro" id="IPR036388">
    <property type="entry name" value="WH-like_DNA-bd_sf"/>
</dbReference>
<dbReference type="SUPFAM" id="SSF52794">
    <property type="entry name" value="PTS system IIB component-like"/>
    <property type="match status" value="1"/>
</dbReference>
<evidence type="ECO:0000256" key="1">
    <source>
        <dbReference type="ARBA" id="ARBA00022679"/>
    </source>
</evidence>
<dbReference type="InterPro" id="IPR013196">
    <property type="entry name" value="HTH_11"/>
</dbReference>
<dbReference type="CDD" id="cd00211">
    <property type="entry name" value="PTS_IIA_fru"/>
    <property type="match status" value="1"/>
</dbReference>
<protein>
    <submittedName>
        <fullName evidence="10">Transcription antiterminator</fullName>
    </submittedName>
</protein>
<accession>A0AAJ5EH22</accession>
<evidence type="ECO:0000259" key="6">
    <source>
        <dbReference type="PROSITE" id="PS51094"/>
    </source>
</evidence>
<evidence type="ECO:0000259" key="8">
    <source>
        <dbReference type="PROSITE" id="PS51372"/>
    </source>
</evidence>
<dbReference type="CDD" id="cd05568">
    <property type="entry name" value="PTS_IIB_bgl_like"/>
    <property type="match status" value="1"/>
</dbReference>
<evidence type="ECO:0000256" key="5">
    <source>
        <dbReference type="ARBA" id="ARBA00023163"/>
    </source>
</evidence>
<keyword evidence="5" id="KW-0804">Transcription</keyword>
<dbReference type="InterPro" id="IPR050661">
    <property type="entry name" value="BglG_antiterminators"/>
</dbReference>
<keyword evidence="2" id="KW-0677">Repeat</keyword>
<organism evidence="10 12">
    <name type="scientific">Vagococcus xieshaowenii</name>
    <dbReference type="NCBI Taxonomy" id="2562451"/>
    <lineage>
        <taxon>Bacteria</taxon>
        <taxon>Bacillati</taxon>
        <taxon>Bacillota</taxon>
        <taxon>Bacilli</taxon>
        <taxon>Lactobacillales</taxon>
        <taxon>Enterococcaceae</taxon>
        <taxon>Vagococcus</taxon>
    </lineage>
</organism>
<dbReference type="InterPro" id="IPR036095">
    <property type="entry name" value="PTS_EIIB-like_sf"/>
</dbReference>
<keyword evidence="3" id="KW-0805">Transcription regulation</keyword>
<dbReference type="PROSITE" id="PS51372">
    <property type="entry name" value="PRD_2"/>
    <property type="match status" value="2"/>
</dbReference>
<dbReference type="GO" id="GO:0009401">
    <property type="term" value="P:phosphoenolpyruvate-dependent sugar phosphotransferase system"/>
    <property type="evidence" value="ECO:0007669"/>
    <property type="project" value="InterPro"/>
</dbReference>
<evidence type="ECO:0000313" key="12">
    <source>
        <dbReference type="Proteomes" id="UP000297725"/>
    </source>
</evidence>
<dbReference type="Pfam" id="PF00359">
    <property type="entry name" value="PTS_EIIA_2"/>
    <property type="match status" value="1"/>
</dbReference>
<dbReference type="PROSITE" id="PS00372">
    <property type="entry name" value="PTS_EIIA_TYPE_2_HIS"/>
    <property type="match status" value="1"/>
</dbReference>
<dbReference type="PROSITE" id="PS51099">
    <property type="entry name" value="PTS_EIIB_TYPE_2"/>
    <property type="match status" value="1"/>
</dbReference>
<sequence>MTVLLSREKKILDYLLLNREEIITTTKLAEIVGCSERTIKTSIKLINDTFEGEPFKIQTKTGKGMWLKCDEKDLDKLMSYIQEPILDSLTISLITILLKSSEPISIKVLADKTYSSSSAVHRELIEVEDYLKGFDIQLMKELRKGISLKGKEESKRNLMVYLTKKKIQKQNQTNYLIQIQQTIPNIEIKSVQACLDDTIKEYKLLLSDNTYYDVLIYTMVALLRMKEKQLVQIDDKEIHKLKETHDWKVADSYTKKLENKFSVTLPIAEIAFFTIHFLSAKASKVSLNEHELNQYFVDEVLDAQLLEWLKEIESHYSYNLHEDKYFIKSLLMHLKPLLNRAYYGITISNPWLEQMKSVYGESFEMAIELVVKIETAYGYKIKEEDIAYIAMHIEAAITRLEQLKYKKKKLLIVCASGIGMSNFIKAKVEQLFGNYIEVLDTVSSVGTDFDSYASDLIITTVPLEVNGKKVIQVSPLLNQMEQKNIMNALDISKQSQSVLSQFVTTELIETKINAKTVEEAIKAAVTLLENSQCVTEDFYEKVIEREDISPTAIGNKIAIPHASNDAIKKEGIVCITLNKPIKWGKESVQIVFLLALSTKSKNQFTDIFSELLTISQDSKKIKKIIDAQSAEIIESILA</sequence>
<reference evidence="10 12" key="1">
    <citation type="submission" date="2019-03" db="EMBL/GenBank/DDBJ databases">
        <title>Vagococcus sp. was isolated fron gut of Carduelis flavirostris.</title>
        <authorList>
            <person name="Ge Y."/>
        </authorList>
    </citation>
    <scope>NUCLEOTIDE SEQUENCE [LARGE SCALE GENOMIC DNA]</scope>
    <source>
        <strain evidence="10 12">CF-210</strain>
    </source>
</reference>
<keyword evidence="11" id="KW-1185">Reference proteome</keyword>
<dbReference type="Pfam" id="PF08279">
    <property type="entry name" value="HTH_11"/>
    <property type="match status" value="1"/>
</dbReference>
<gene>
    <name evidence="10" type="ORF">E4031_00045</name>
    <name evidence="9" type="ORF">E4Z98_05830</name>
</gene>